<evidence type="ECO:0000313" key="3">
    <source>
        <dbReference type="EMBL" id="KAF9442811.1"/>
    </source>
</evidence>
<keyword evidence="4" id="KW-1185">Reference proteome</keyword>
<dbReference type="Proteomes" id="UP000807342">
    <property type="component" value="Unassembled WGS sequence"/>
</dbReference>
<organism evidence="3 4">
    <name type="scientific">Macrolepiota fuliginosa MF-IS2</name>
    <dbReference type="NCBI Taxonomy" id="1400762"/>
    <lineage>
        <taxon>Eukaryota</taxon>
        <taxon>Fungi</taxon>
        <taxon>Dikarya</taxon>
        <taxon>Basidiomycota</taxon>
        <taxon>Agaricomycotina</taxon>
        <taxon>Agaricomycetes</taxon>
        <taxon>Agaricomycetidae</taxon>
        <taxon>Agaricales</taxon>
        <taxon>Agaricineae</taxon>
        <taxon>Agaricaceae</taxon>
        <taxon>Macrolepiota</taxon>
    </lineage>
</organism>
<evidence type="ECO:0000313" key="4">
    <source>
        <dbReference type="Proteomes" id="UP000807342"/>
    </source>
</evidence>
<dbReference type="InterPro" id="IPR056884">
    <property type="entry name" value="NPHP3-like_N"/>
</dbReference>
<sequence length="701" mass="78795">MDSLAGAHNFVIHDSQFIEQQGNGVPNGIDILREASNPDAAYDSSARDPPPKCFPGTRKQYVKDTVDWAVPAVGADDPLPLFWMKGPAGVGKSAVAQTCAEKLKDIGRLGAAFFFAVKTRDKAEQFFPTIIYQLSSQFSDYHDLVDHRIRHDRTILNKIMATQFRALLVEPLQELEMMGKGIRKRTTIFIDGLDECEDPDAHCSRQGHSVCWAFFTRPEPHIEGTFTTSDIAQITCTSLLPISHDADGDVELYLRGGFANVLRRRNISLKSQWPSDDDIRTLVRAAKGLFIYVATALRVVAQPGSLLEESLDAILATTPNLISEPTVHGSPPSPFAELDAFYMLIMQRISPKILPTVLLFLRILSLSSSGIHTIGRSVTFVSNILGLSELRFMAMCNQLSAVIHFQDQIGSPPTHTTDTSRPFQYANRGVVLELRRFIDRQLGGSVSFYHKSFHDFLIDSTRSGSFCIASLDMYDVFFMRYQESYCFQGSELILAPGIPDSASSLSYPDTNELINSIIKAQILVYAHAMIGTLPDLSGMDSRWVQQSQYGDFRKHLHIHATLCPPNGELFSLLVRGYRGMAKYISSIRLFQSRAPRSPLLEFGKAIKQLQQAGVMQAYDPDPVSSFARSFPPQSQDQLIFALYRMGHESKSIFWYWEFDSEHKIYREFRAIDLVEGGRVFREQQFDLWPLDEGNDDGRPRT</sequence>
<feature type="domain" description="Nephrocystin 3-like N-terminal" evidence="2">
    <location>
        <begin position="80"/>
        <end position="201"/>
    </location>
</feature>
<proteinExistence type="predicted"/>
<protein>
    <recommendedName>
        <fullName evidence="2">Nephrocystin 3-like N-terminal domain-containing protein</fullName>
    </recommendedName>
</protein>
<accession>A0A9P5X3P2</accession>
<dbReference type="Gene3D" id="3.40.50.300">
    <property type="entry name" value="P-loop containing nucleotide triphosphate hydrolases"/>
    <property type="match status" value="1"/>
</dbReference>
<comment type="caution">
    <text evidence="3">The sequence shown here is derived from an EMBL/GenBank/DDBJ whole genome shotgun (WGS) entry which is preliminary data.</text>
</comment>
<dbReference type="PANTHER" id="PTHR10039">
    <property type="entry name" value="AMELOGENIN"/>
    <property type="match status" value="1"/>
</dbReference>
<evidence type="ECO:0000256" key="1">
    <source>
        <dbReference type="ARBA" id="ARBA00022737"/>
    </source>
</evidence>
<reference evidence="3" key="1">
    <citation type="submission" date="2020-11" db="EMBL/GenBank/DDBJ databases">
        <authorList>
            <consortium name="DOE Joint Genome Institute"/>
            <person name="Ahrendt S."/>
            <person name="Riley R."/>
            <person name="Andreopoulos W."/>
            <person name="Labutti K."/>
            <person name="Pangilinan J."/>
            <person name="Ruiz-Duenas F.J."/>
            <person name="Barrasa J.M."/>
            <person name="Sanchez-Garcia M."/>
            <person name="Camarero S."/>
            <person name="Miyauchi S."/>
            <person name="Serrano A."/>
            <person name="Linde D."/>
            <person name="Babiker R."/>
            <person name="Drula E."/>
            <person name="Ayuso-Fernandez I."/>
            <person name="Pacheco R."/>
            <person name="Padilla G."/>
            <person name="Ferreira P."/>
            <person name="Barriuso J."/>
            <person name="Kellner H."/>
            <person name="Castanera R."/>
            <person name="Alfaro M."/>
            <person name="Ramirez L."/>
            <person name="Pisabarro A.G."/>
            <person name="Kuo A."/>
            <person name="Tritt A."/>
            <person name="Lipzen A."/>
            <person name="He G."/>
            <person name="Yan M."/>
            <person name="Ng V."/>
            <person name="Cullen D."/>
            <person name="Martin F."/>
            <person name="Rosso M.-N."/>
            <person name="Henrissat B."/>
            <person name="Hibbett D."/>
            <person name="Martinez A.T."/>
            <person name="Grigoriev I.V."/>
        </authorList>
    </citation>
    <scope>NUCLEOTIDE SEQUENCE</scope>
    <source>
        <strain evidence="3">MF-IS2</strain>
    </source>
</reference>
<dbReference type="Pfam" id="PF24883">
    <property type="entry name" value="NPHP3_N"/>
    <property type="match status" value="1"/>
</dbReference>
<name>A0A9P5X3P2_9AGAR</name>
<dbReference type="OrthoDB" id="5106486at2759"/>
<dbReference type="InterPro" id="IPR027417">
    <property type="entry name" value="P-loop_NTPase"/>
</dbReference>
<dbReference type="EMBL" id="MU151564">
    <property type="protein sequence ID" value="KAF9442811.1"/>
    <property type="molecule type" value="Genomic_DNA"/>
</dbReference>
<evidence type="ECO:0000259" key="2">
    <source>
        <dbReference type="Pfam" id="PF24883"/>
    </source>
</evidence>
<dbReference type="AlphaFoldDB" id="A0A9P5X3P2"/>
<gene>
    <name evidence="3" type="ORF">P691DRAFT_788958</name>
</gene>
<keyword evidence="1" id="KW-0677">Repeat</keyword>
<dbReference type="PANTHER" id="PTHR10039:SF17">
    <property type="entry name" value="FUNGAL STAND N-TERMINAL GOODBYE DOMAIN-CONTAINING PROTEIN-RELATED"/>
    <property type="match status" value="1"/>
</dbReference>
<dbReference type="SUPFAM" id="SSF52540">
    <property type="entry name" value="P-loop containing nucleoside triphosphate hydrolases"/>
    <property type="match status" value="1"/>
</dbReference>